<keyword evidence="2" id="KW-1185">Reference proteome</keyword>
<sequence>MTARGLAIDNVPTSISLPARFRLTQPTRQKHPAFHRRPFRTSITRSSAMHFPPPRHLISKWGDPIFALGLGIASAAVRIRREESEKVLGRYTLDRIPWAPIVETGKRRASGWWEEARANGWSTFKVWQ</sequence>
<evidence type="ECO:0000313" key="2">
    <source>
        <dbReference type="Proteomes" id="UP000275078"/>
    </source>
</evidence>
<dbReference type="OrthoDB" id="2155101at2759"/>
<proteinExistence type="predicted"/>
<name>A0A3N4IBX3_ASCIM</name>
<gene>
    <name evidence="1" type="ORF">BJ508DRAFT_55406</name>
</gene>
<reference evidence="1 2" key="1">
    <citation type="journal article" date="2018" name="Nat. Ecol. Evol.">
        <title>Pezizomycetes genomes reveal the molecular basis of ectomycorrhizal truffle lifestyle.</title>
        <authorList>
            <person name="Murat C."/>
            <person name="Payen T."/>
            <person name="Noel B."/>
            <person name="Kuo A."/>
            <person name="Morin E."/>
            <person name="Chen J."/>
            <person name="Kohler A."/>
            <person name="Krizsan K."/>
            <person name="Balestrini R."/>
            <person name="Da Silva C."/>
            <person name="Montanini B."/>
            <person name="Hainaut M."/>
            <person name="Levati E."/>
            <person name="Barry K.W."/>
            <person name="Belfiori B."/>
            <person name="Cichocki N."/>
            <person name="Clum A."/>
            <person name="Dockter R.B."/>
            <person name="Fauchery L."/>
            <person name="Guy J."/>
            <person name="Iotti M."/>
            <person name="Le Tacon F."/>
            <person name="Lindquist E.A."/>
            <person name="Lipzen A."/>
            <person name="Malagnac F."/>
            <person name="Mello A."/>
            <person name="Molinier V."/>
            <person name="Miyauchi S."/>
            <person name="Poulain J."/>
            <person name="Riccioni C."/>
            <person name="Rubini A."/>
            <person name="Sitrit Y."/>
            <person name="Splivallo R."/>
            <person name="Traeger S."/>
            <person name="Wang M."/>
            <person name="Zifcakova L."/>
            <person name="Wipf D."/>
            <person name="Zambonelli A."/>
            <person name="Paolocci F."/>
            <person name="Nowrousian M."/>
            <person name="Ottonello S."/>
            <person name="Baldrian P."/>
            <person name="Spatafora J.W."/>
            <person name="Henrissat B."/>
            <person name="Nagy L.G."/>
            <person name="Aury J.M."/>
            <person name="Wincker P."/>
            <person name="Grigoriev I.V."/>
            <person name="Bonfante P."/>
            <person name="Martin F.M."/>
        </authorList>
    </citation>
    <scope>NUCLEOTIDE SEQUENCE [LARGE SCALE GENOMIC DNA]</scope>
    <source>
        <strain evidence="1 2">RN42</strain>
    </source>
</reference>
<evidence type="ECO:0000313" key="1">
    <source>
        <dbReference type="EMBL" id="RPA83592.1"/>
    </source>
</evidence>
<dbReference type="AlphaFoldDB" id="A0A3N4IBX3"/>
<dbReference type="EMBL" id="ML119663">
    <property type="protein sequence ID" value="RPA83592.1"/>
    <property type="molecule type" value="Genomic_DNA"/>
</dbReference>
<dbReference type="Proteomes" id="UP000275078">
    <property type="component" value="Unassembled WGS sequence"/>
</dbReference>
<dbReference type="InterPro" id="IPR024242">
    <property type="entry name" value="NCE101"/>
</dbReference>
<dbReference type="Pfam" id="PF11654">
    <property type="entry name" value="NCE101"/>
    <property type="match status" value="1"/>
</dbReference>
<dbReference type="GO" id="GO:0009306">
    <property type="term" value="P:protein secretion"/>
    <property type="evidence" value="ECO:0007669"/>
    <property type="project" value="InterPro"/>
</dbReference>
<protein>
    <submittedName>
        <fullName evidence="1">Uncharacterized protein</fullName>
    </submittedName>
</protein>
<organism evidence="1 2">
    <name type="scientific">Ascobolus immersus RN42</name>
    <dbReference type="NCBI Taxonomy" id="1160509"/>
    <lineage>
        <taxon>Eukaryota</taxon>
        <taxon>Fungi</taxon>
        <taxon>Dikarya</taxon>
        <taxon>Ascomycota</taxon>
        <taxon>Pezizomycotina</taxon>
        <taxon>Pezizomycetes</taxon>
        <taxon>Pezizales</taxon>
        <taxon>Ascobolaceae</taxon>
        <taxon>Ascobolus</taxon>
    </lineage>
</organism>
<accession>A0A3N4IBX3</accession>